<dbReference type="SMART" id="SM00184">
    <property type="entry name" value="RING"/>
    <property type="match status" value="1"/>
</dbReference>
<dbReference type="FunFam" id="3.30.40.10:FF:000187">
    <property type="entry name" value="E3 ubiquitin-protein ligase ATL6"/>
    <property type="match status" value="1"/>
</dbReference>
<dbReference type="PANTHER" id="PTHR45798">
    <property type="entry name" value="RING-H2 FINGER PROTEIN ATL61-RELATED-RELATED"/>
    <property type="match status" value="1"/>
</dbReference>
<name>A0A5J9T8E9_9POAL</name>
<keyword evidence="9" id="KW-0833">Ubl conjugation pathway</keyword>
<keyword evidence="8 13" id="KW-0863">Zinc-finger</keyword>
<evidence type="ECO:0000256" key="7">
    <source>
        <dbReference type="ARBA" id="ARBA00022723"/>
    </source>
</evidence>
<evidence type="ECO:0000259" key="15">
    <source>
        <dbReference type="PROSITE" id="PS50089"/>
    </source>
</evidence>
<evidence type="ECO:0000256" key="14">
    <source>
        <dbReference type="SAM" id="Phobius"/>
    </source>
</evidence>
<protein>
    <recommendedName>
        <fullName evidence="4">RING-type E3 ubiquitin transferase</fullName>
        <ecNumber evidence="4">2.3.2.27</ecNumber>
    </recommendedName>
</protein>
<keyword evidence="12 14" id="KW-0472">Membrane</keyword>
<dbReference type="EC" id="2.3.2.27" evidence="4"/>
<evidence type="ECO:0000256" key="9">
    <source>
        <dbReference type="ARBA" id="ARBA00022786"/>
    </source>
</evidence>
<feature type="non-terminal residue" evidence="16">
    <location>
        <position position="1"/>
    </location>
</feature>
<accession>A0A5J9T8E9</accession>
<dbReference type="SMART" id="SM01197">
    <property type="entry name" value="FANCL_C"/>
    <property type="match status" value="1"/>
</dbReference>
<dbReference type="PANTHER" id="PTHR45798:SF99">
    <property type="entry name" value="RING ZINC FINGER DOMAIN SUPERFAMILY PROTEIN-RELATED"/>
    <property type="match status" value="1"/>
</dbReference>
<dbReference type="SUPFAM" id="SSF57850">
    <property type="entry name" value="RING/U-box"/>
    <property type="match status" value="1"/>
</dbReference>
<evidence type="ECO:0000256" key="2">
    <source>
        <dbReference type="ARBA" id="ARBA00004167"/>
    </source>
</evidence>
<evidence type="ECO:0000256" key="13">
    <source>
        <dbReference type="PROSITE-ProRule" id="PRU00175"/>
    </source>
</evidence>
<proteinExistence type="predicted"/>
<evidence type="ECO:0000256" key="4">
    <source>
        <dbReference type="ARBA" id="ARBA00012483"/>
    </source>
</evidence>
<evidence type="ECO:0000256" key="5">
    <source>
        <dbReference type="ARBA" id="ARBA00022679"/>
    </source>
</evidence>
<dbReference type="InterPro" id="IPR013083">
    <property type="entry name" value="Znf_RING/FYVE/PHD"/>
</dbReference>
<dbReference type="EMBL" id="RWGY01000039">
    <property type="protein sequence ID" value="TVU07527.1"/>
    <property type="molecule type" value="Genomic_DNA"/>
</dbReference>
<comment type="caution">
    <text evidence="16">The sequence shown here is derived from an EMBL/GenBank/DDBJ whole genome shotgun (WGS) entry which is preliminary data.</text>
</comment>
<evidence type="ECO:0000256" key="11">
    <source>
        <dbReference type="ARBA" id="ARBA00022989"/>
    </source>
</evidence>
<dbReference type="PROSITE" id="PS50089">
    <property type="entry name" value="ZF_RING_2"/>
    <property type="match status" value="1"/>
</dbReference>
<evidence type="ECO:0000256" key="12">
    <source>
        <dbReference type="ARBA" id="ARBA00023136"/>
    </source>
</evidence>
<comment type="subcellular location">
    <subcellularLocation>
        <location evidence="2">Membrane</location>
        <topology evidence="2">Single-pass membrane protein</topology>
    </subcellularLocation>
</comment>
<evidence type="ECO:0000256" key="1">
    <source>
        <dbReference type="ARBA" id="ARBA00000900"/>
    </source>
</evidence>
<dbReference type="CDD" id="cd16461">
    <property type="entry name" value="RING-H2_EL5-like"/>
    <property type="match status" value="1"/>
</dbReference>
<reference evidence="16 17" key="1">
    <citation type="journal article" date="2019" name="Sci. Rep.">
        <title>A high-quality genome of Eragrostis curvula grass provides insights into Poaceae evolution and supports new strategies to enhance forage quality.</title>
        <authorList>
            <person name="Carballo J."/>
            <person name="Santos B.A.C.M."/>
            <person name="Zappacosta D."/>
            <person name="Garbus I."/>
            <person name="Selva J.P."/>
            <person name="Gallo C.A."/>
            <person name="Diaz A."/>
            <person name="Albertini E."/>
            <person name="Caccamo M."/>
            <person name="Echenique V."/>
        </authorList>
    </citation>
    <scope>NUCLEOTIDE SEQUENCE [LARGE SCALE GENOMIC DNA]</scope>
    <source>
        <strain evidence="17">cv. Victoria</strain>
        <tissue evidence="16">Leaf</tissue>
    </source>
</reference>
<keyword evidence="10" id="KW-0862">Zinc</keyword>
<evidence type="ECO:0000256" key="6">
    <source>
        <dbReference type="ARBA" id="ARBA00022692"/>
    </source>
</evidence>
<dbReference type="Pfam" id="PF13639">
    <property type="entry name" value="zf-RING_2"/>
    <property type="match status" value="1"/>
</dbReference>
<evidence type="ECO:0000256" key="10">
    <source>
        <dbReference type="ARBA" id="ARBA00022833"/>
    </source>
</evidence>
<dbReference type="Gramene" id="TVU07527">
    <property type="protein sequence ID" value="TVU07527"/>
    <property type="gene ID" value="EJB05_40885"/>
</dbReference>
<organism evidence="16 17">
    <name type="scientific">Eragrostis curvula</name>
    <name type="common">weeping love grass</name>
    <dbReference type="NCBI Taxonomy" id="38414"/>
    <lineage>
        <taxon>Eukaryota</taxon>
        <taxon>Viridiplantae</taxon>
        <taxon>Streptophyta</taxon>
        <taxon>Embryophyta</taxon>
        <taxon>Tracheophyta</taxon>
        <taxon>Spermatophyta</taxon>
        <taxon>Magnoliopsida</taxon>
        <taxon>Liliopsida</taxon>
        <taxon>Poales</taxon>
        <taxon>Poaceae</taxon>
        <taxon>PACMAD clade</taxon>
        <taxon>Chloridoideae</taxon>
        <taxon>Eragrostideae</taxon>
        <taxon>Eragrostidinae</taxon>
        <taxon>Eragrostis</taxon>
    </lineage>
</organism>
<dbReference type="Gene3D" id="3.30.40.10">
    <property type="entry name" value="Zinc/RING finger domain, C3HC4 (zinc finger)"/>
    <property type="match status" value="1"/>
</dbReference>
<feature type="transmembrane region" description="Helical" evidence="14">
    <location>
        <begin position="43"/>
        <end position="61"/>
    </location>
</feature>
<evidence type="ECO:0000256" key="8">
    <source>
        <dbReference type="ARBA" id="ARBA00022771"/>
    </source>
</evidence>
<sequence>MRAPASLLHATTTGDLVSAASPSPAGSGPEQQNGAAVDSDMVVILASFLCALVCVLGLALVSRCACRLRRSSSSSSSAAPPPPKGLKKKAIDALPIVSFTPAAAAMPCPPAASGGECAICLAEFAEGEELRVLLPRCAHAFHVACIDAWLRTRATCPSCRASLVVAPRRPWRPQYRALLRVQITPSCLDQACAAGGCSFLFFSSSIVASSCVFSSPLL</sequence>
<dbReference type="GO" id="GO:0008270">
    <property type="term" value="F:zinc ion binding"/>
    <property type="evidence" value="ECO:0007669"/>
    <property type="project" value="UniProtKB-KW"/>
</dbReference>
<feature type="domain" description="RING-type" evidence="15">
    <location>
        <begin position="117"/>
        <end position="160"/>
    </location>
</feature>
<keyword evidence="11 14" id="KW-1133">Transmembrane helix</keyword>
<evidence type="ECO:0000313" key="17">
    <source>
        <dbReference type="Proteomes" id="UP000324897"/>
    </source>
</evidence>
<keyword evidence="17" id="KW-1185">Reference proteome</keyword>
<dbReference type="AlphaFoldDB" id="A0A5J9T8E9"/>
<dbReference type="InterPro" id="IPR052788">
    <property type="entry name" value="RING-type_E3_ligase_ATL"/>
</dbReference>
<comment type="catalytic activity">
    <reaction evidence="1">
        <text>S-ubiquitinyl-[E2 ubiquitin-conjugating enzyme]-L-cysteine + [acceptor protein]-L-lysine = [E2 ubiquitin-conjugating enzyme]-L-cysteine + N(6)-ubiquitinyl-[acceptor protein]-L-lysine.</text>
        <dbReference type="EC" id="2.3.2.27"/>
    </reaction>
</comment>
<keyword evidence="5" id="KW-0808">Transferase</keyword>
<dbReference type="GO" id="GO:0061630">
    <property type="term" value="F:ubiquitin protein ligase activity"/>
    <property type="evidence" value="ECO:0007669"/>
    <property type="project" value="UniProtKB-EC"/>
</dbReference>
<evidence type="ECO:0000313" key="16">
    <source>
        <dbReference type="EMBL" id="TVU07527.1"/>
    </source>
</evidence>
<evidence type="ECO:0000256" key="3">
    <source>
        <dbReference type="ARBA" id="ARBA00004906"/>
    </source>
</evidence>
<keyword evidence="6 14" id="KW-0812">Transmembrane</keyword>
<keyword evidence="7" id="KW-0479">Metal-binding</keyword>
<dbReference type="OrthoDB" id="692778at2759"/>
<dbReference type="InterPro" id="IPR001841">
    <property type="entry name" value="Znf_RING"/>
</dbReference>
<dbReference type="GO" id="GO:0016020">
    <property type="term" value="C:membrane"/>
    <property type="evidence" value="ECO:0007669"/>
    <property type="project" value="UniProtKB-SubCell"/>
</dbReference>
<comment type="pathway">
    <text evidence="3">Protein modification; protein ubiquitination.</text>
</comment>
<dbReference type="Proteomes" id="UP000324897">
    <property type="component" value="Chromosome 3"/>
</dbReference>
<gene>
    <name evidence="16" type="ORF">EJB05_40885</name>
</gene>